<reference evidence="3 4" key="1">
    <citation type="submission" date="2020-06" db="EMBL/GenBank/DDBJ databases">
        <authorList>
            <person name="Li R."/>
            <person name="Bekaert M."/>
        </authorList>
    </citation>
    <scope>NUCLEOTIDE SEQUENCE [LARGE SCALE GENOMIC DNA]</scope>
    <source>
        <strain evidence="4">wild</strain>
    </source>
</reference>
<accession>A0A6J7ZZR0</accession>
<dbReference type="EMBL" id="CACVKT020000513">
    <property type="protein sequence ID" value="CAC5359568.1"/>
    <property type="molecule type" value="Genomic_DNA"/>
</dbReference>
<dbReference type="Gene3D" id="3.10.100.10">
    <property type="entry name" value="Mannose-Binding Protein A, subunit A"/>
    <property type="match status" value="1"/>
</dbReference>
<dbReference type="InterPro" id="IPR001304">
    <property type="entry name" value="C-type_lectin-like"/>
</dbReference>
<name>A0A6J7ZZR0_MYTCO</name>
<feature type="domain" description="C-type lectin" evidence="2">
    <location>
        <begin position="34"/>
        <end position="146"/>
    </location>
</feature>
<sequence length="354" mass="40587">MKSFEIFSFTEISGNDDIDRCPEHLSRTVYLKTLNEKCYRYEKGESYWTTARSRCRGEGGDLIQIRNQATQNWVISTLNDLHWNTNGVWIGANDRDNEMDWRWVTGDKITWNYWASGQPNCNFFCVEDCGNLRRDDGGRWHDYLCSLNTYSYICQYDMKPATTTTIPTTTTTTKTTPTTMTNTTTPTTVTVNQLGELSWMIVAIVLGAIVLLMLLSFCFFRMRKKKSDIDKSMFSSNSRISKHERSLNDPVRTGNQNVCAEPNESATCQAKLPNVSVIAKECGHYSEILEQKMDDKLNVYLQKYDNDEYENCNIAKTSKNQYEECGNVDGSDNSPYQYIDMHGAAKIGESFNRT</sequence>
<dbReference type="InterPro" id="IPR050111">
    <property type="entry name" value="C-type_lectin/snaclec_domain"/>
</dbReference>
<dbReference type="CDD" id="cd00037">
    <property type="entry name" value="CLECT"/>
    <property type="match status" value="1"/>
</dbReference>
<evidence type="ECO:0000313" key="4">
    <source>
        <dbReference type="Proteomes" id="UP000507470"/>
    </source>
</evidence>
<gene>
    <name evidence="3" type="ORF">MCOR_2366</name>
</gene>
<dbReference type="OrthoDB" id="6050186at2759"/>
<keyword evidence="1" id="KW-1133">Transmembrane helix</keyword>
<dbReference type="Pfam" id="PF00059">
    <property type="entry name" value="Lectin_C"/>
    <property type="match status" value="1"/>
</dbReference>
<keyword evidence="1" id="KW-0472">Membrane</keyword>
<organism evidence="3 4">
    <name type="scientific">Mytilus coruscus</name>
    <name type="common">Sea mussel</name>
    <dbReference type="NCBI Taxonomy" id="42192"/>
    <lineage>
        <taxon>Eukaryota</taxon>
        <taxon>Metazoa</taxon>
        <taxon>Spiralia</taxon>
        <taxon>Lophotrochozoa</taxon>
        <taxon>Mollusca</taxon>
        <taxon>Bivalvia</taxon>
        <taxon>Autobranchia</taxon>
        <taxon>Pteriomorphia</taxon>
        <taxon>Mytilida</taxon>
        <taxon>Mytiloidea</taxon>
        <taxon>Mytilidae</taxon>
        <taxon>Mytilinae</taxon>
        <taxon>Mytilus</taxon>
    </lineage>
</organism>
<dbReference type="SUPFAM" id="SSF56436">
    <property type="entry name" value="C-type lectin-like"/>
    <property type="match status" value="1"/>
</dbReference>
<protein>
    <recommendedName>
        <fullName evidence="2">C-type lectin domain-containing protein</fullName>
    </recommendedName>
</protein>
<proteinExistence type="predicted"/>
<evidence type="ECO:0000256" key="1">
    <source>
        <dbReference type="SAM" id="Phobius"/>
    </source>
</evidence>
<dbReference type="SMART" id="SM00034">
    <property type="entry name" value="CLECT"/>
    <property type="match status" value="1"/>
</dbReference>
<feature type="transmembrane region" description="Helical" evidence="1">
    <location>
        <begin position="197"/>
        <end position="220"/>
    </location>
</feature>
<evidence type="ECO:0000313" key="3">
    <source>
        <dbReference type="EMBL" id="CAC5359568.1"/>
    </source>
</evidence>
<dbReference type="Proteomes" id="UP000507470">
    <property type="component" value="Unassembled WGS sequence"/>
</dbReference>
<keyword evidence="4" id="KW-1185">Reference proteome</keyword>
<dbReference type="PANTHER" id="PTHR22803">
    <property type="entry name" value="MANNOSE, PHOSPHOLIPASE, LECTIN RECEPTOR RELATED"/>
    <property type="match status" value="1"/>
</dbReference>
<keyword evidence="1" id="KW-0812">Transmembrane</keyword>
<dbReference type="PROSITE" id="PS50041">
    <property type="entry name" value="C_TYPE_LECTIN_2"/>
    <property type="match status" value="1"/>
</dbReference>
<dbReference type="InterPro" id="IPR016186">
    <property type="entry name" value="C-type_lectin-like/link_sf"/>
</dbReference>
<dbReference type="InterPro" id="IPR016187">
    <property type="entry name" value="CTDL_fold"/>
</dbReference>
<dbReference type="AlphaFoldDB" id="A0A6J7ZZR0"/>
<evidence type="ECO:0000259" key="2">
    <source>
        <dbReference type="PROSITE" id="PS50041"/>
    </source>
</evidence>